<name>G3B6M1_CANTC</name>
<evidence type="ECO:0000313" key="2">
    <source>
        <dbReference type="EMBL" id="EGV63703.1"/>
    </source>
</evidence>
<evidence type="ECO:0000313" key="3">
    <source>
        <dbReference type="Proteomes" id="UP000000707"/>
    </source>
</evidence>
<sequence>MENLFTLEERGTENIELSKAEKDQMSRFATRWFMSVYVCSLAAIFIGALVGAQK</sequence>
<protein>
    <submittedName>
        <fullName evidence="2">Uncharacterized protein</fullName>
    </submittedName>
</protein>
<evidence type="ECO:0000256" key="1">
    <source>
        <dbReference type="SAM" id="Phobius"/>
    </source>
</evidence>
<dbReference type="EMBL" id="GL996524">
    <property type="protein sequence ID" value="EGV63703.1"/>
    <property type="molecule type" value="Genomic_DNA"/>
</dbReference>
<feature type="transmembrane region" description="Helical" evidence="1">
    <location>
        <begin position="32"/>
        <end position="52"/>
    </location>
</feature>
<keyword evidence="1" id="KW-0812">Transmembrane</keyword>
<organism evidence="3">
    <name type="scientific">Candida tenuis (strain ATCC 10573 / BCRC 21748 / CBS 615 / JCM 9827 / NBRC 10315 / NRRL Y-1498 / VKM Y-70)</name>
    <name type="common">Yeast</name>
    <name type="synonym">Yamadazyma tenuis</name>
    <dbReference type="NCBI Taxonomy" id="590646"/>
    <lineage>
        <taxon>Eukaryota</taxon>
        <taxon>Fungi</taxon>
        <taxon>Dikarya</taxon>
        <taxon>Ascomycota</taxon>
        <taxon>Saccharomycotina</taxon>
        <taxon>Pichiomycetes</taxon>
        <taxon>Debaryomycetaceae</taxon>
        <taxon>Yamadazyma</taxon>
    </lineage>
</organism>
<dbReference type="AlphaFoldDB" id="G3B6M1"/>
<accession>G3B6M1</accession>
<gene>
    <name evidence="2" type="ORF">CANTEDRAFT_114805</name>
</gene>
<keyword evidence="3" id="KW-1185">Reference proteome</keyword>
<dbReference type="HOGENOM" id="CLU_3050136_0_0_1"/>
<dbReference type="EMBL" id="GL996524">
    <property type="protein sequence ID" value="EGV63704.1"/>
    <property type="molecule type" value="Genomic_DNA"/>
</dbReference>
<reference evidence="2 3" key="1">
    <citation type="journal article" date="2011" name="Proc. Natl. Acad. Sci. U.S.A.">
        <title>Comparative genomics of xylose-fermenting fungi for enhanced biofuel production.</title>
        <authorList>
            <person name="Wohlbach D.J."/>
            <person name="Kuo A."/>
            <person name="Sato T.K."/>
            <person name="Potts K.M."/>
            <person name="Salamov A.A."/>
            <person name="LaButti K.M."/>
            <person name="Sun H."/>
            <person name="Clum A."/>
            <person name="Pangilinan J.L."/>
            <person name="Lindquist E.A."/>
            <person name="Lucas S."/>
            <person name="Lapidus A."/>
            <person name="Jin M."/>
            <person name="Gunawan C."/>
            <person name="Balan V."/>
            <person name="Dale B.E."/>
            <person name="Jeffries T.W."/>
            <person name="Zinkel R."/>
            <person name="Barry K.W."/>
            <person name="Grigoriev I.V."/>
            <person name="Gasch A.P."/>
        </authorList>
    </citation>
    <scope>NUCLEOTIDE SEQUENCE [LARGE SCALE GENOMIC DNA]</scope>
    <source>
        <strain evidence="2">ATCC 10573</strain>
        <strain evidence="3">ATCC 10573 / BCRC 21748 / CBS 615 / JCM 9827 / NBRC 10315 / NRRL Y-1498 / VKM Y-70</strain>
    </source>
</reference>
<keyword evidence="1" id="KW-0472">Membrane</keyword>
<keyword evidence="1" id="KW-1133">Transmembrane helix</keyword>
<proteinExistence type="predicted"/>
<dbReference type="Proteomes" id="UP000000707">
    <property type="component" value="Unassembled WGS sequence"/>
</dbReference>